<proteinExistence type="predicted"/>
<dbReference type="Proteomes" id="UP000240855">
    <property type="component" value="Segment"/>
</dbReference>
<sequence>MPLIKCTYTTPPGNHVPVGAVRYVNRDTGIAYADAGGTQRTNSGFCLRVVEGTDTYVCDHSRGVLTPVEETKLPESKQCPIRSLFTTGQIEFAYASGLKRGAELLSGCTDNGRRTAVTVSRQLFRFWCIDLGLHVPKSQRKAEPKLTGKPKILLIDIETAPILGYVWSLWKQNVGLNQIKEEWYILSYCAKWLGESEIIYRDVRNDPHSDASLLPELWELLNEADIIIGQNGKAFDIPKIQARMVMAGMLPPRPFKVIDTLLMAKQQFRFTSNRLEWMTGDSANLTEISKSKHAKFPGFALWAECLRGNVEAWDEMREYNVPDVTSMEELYLRLRPWYVGHPNLAAYVESEEMLCPRCLSTDIKQDGFTFTQTGKYEMYTCGGCGGWSRGRYTRNTPGKRKALLTN</sequence>
<name>A0A2P0ZLM2_9CAUD</name>
<dbReference type="InterPro" id="IPR012337">
    <property type="entry name" value="RNaseH-like_sf"/>
</dbReference>
<dbReference type="GO" id="GO:0004527">
    <property type="term" value="F:exonuclease activity"/>
    <property type="evidence" value="ECO:0007669"/>
    <property type="project" value="UniProtKB-KW"/>
</dbReference>
<dbReference type="Pfam" id="PF13482">
    <property type="entry name" value="RNase_H_2"/>
    <property type="match status" value="1"/>
</dbReference>
<organism evidence="2 3">
    <name type="scientific">Pseudomonas phage phiNV3</name>
    <dbReference type="NCBI Taxonomy" id="2079544"/>
    <lineage>
        <taxon>Viruses</taxon>
        <taxon>Duplodnaviria</taxon>
        <taxon>Heunggongvirae</taxon>
        <taxon>Uroviricota</taxon>
        <taxon>Caudoviricetes</taxon>
        <taxon>Autographivirales</taxon>
        <taxon>Autoscriptoviridae</taxon>
        <taxon>Krylovirinae</taxon>
        <taxon>Kirikabuvirus</taxon>
        <taxon>Kirikabuvirus NV3</taxon>
    </lineage>
</organism>
<keyword evidence="2" id="KW-0378">Hydrolase</keyword>
<keyword evidence="2" id="KW-0269">Exonuclease</keyword>
<evidence type="ECO:0000313" key="2">
    <source>
        <dbReference type="EMBL" id="AVH86132.1"/>
    </source>
</evidence>
<evidence type="ECO:0000313" key="3">
    <source>
        <dbReference type="Proteomes" id="UP000240855"/>
    </source>
</evidence>
<dbReference type="Gene3D" id="3.30.420.10">
    <property type="entry name" value="Ribonuclease H-like superfamily/Ribonuclease H"/>
    <property type="match status" value="1"/>
</dbReference>
<keyword evidence="3" id="KW-1185">Reference proteome</keyword>
<keyword evidence="2" id="KW-0540">Nuclease</keyword>
<dbReference type="GO" id="GO:0003676">
    <property type="term" value="F:nucleic acid binding"/>
    <property type="evidence" value="ECO:0007669"/>
    <property type="project" value="InterPro"/>
</dbReference>
<feature type="domain" description="YprB ribonuclease H-like" evidence="1">
    <location>
        <begin position="175"/>
        <end position="333"/>
    </location>
</feature>
<dbReference type="EMBL" id="MG845683">
    <property type="protein sequence ID" value="AVH86132.1"/>
    <property type="molecule type" value="Genomic_DNA"/>
</dbReference>
<dbReference type="InterPro" id="IPR038720">
    <property type="entry name" value="YprB_RNase_H-like_dom"/>
</dbReference>
<gene>
    <name evidence="2" type="ORF">phiNV3_p23</name>
</gene>
<dbReference type="InterPro" id="IPR036397">
    <property type="entry name" value="RNaseH_sf"/>
</dbReference>
<dbReference type="SUPFAM" id="SSF53098">
    <property type="entry name" value="Ribonuclease H-like"/>
    <property type="match status" value="1"/>
</dbReference>
<reference evidence="2 3" key="1">
    <citation type="submission" date="2018-01" db="EMBL/GenBank/DDBJ databases">
        <title>Genome of phiNV3, a phiKMVvirus-like phage infecting Pseudomonas agarici.</title>
        <authorList>
            <person name="Storey N.H."/>
        </authorList>
    </citation>
    <scope>NUCLEOTIDE SEQUENCE [LARGE SCALE GENOMIC DNA]</scope>
</reference>
<protein>
    <submittedName>
        <fullName evidence="2">Putative DNA exonuclease</fullName>
    </submittedName>
</protein>
<evidence type="ECO:0000259" key="1">
    <source>
        <dbReference type="Pfam" id="PF13482"/>
    </source>
</evidence>
<accession>A0A2P0ZLM2</accession>